<gene>
    <name evidence="1" type="ORF">PQG45_11215</name>
</gene>
<dbReference type="EMBL" id="JAVNWW010000007">
    <property type="protein sequence ID" value="MDU0809599.1"/>
    <property type="molecule type" value="Genomic_DNA"/>
</dbReference>
<protein>
    <recommendedName>
        <fullName evidence="3">Long-chain fatty acid transporter</fullName>
    </recommendedName>
</protein>
<dbReference type="SUPFAM" id="SSF56935">
    <property type="entry name" value="Porins"/>
    <property type="match status" value="1"/>
</dbReference>
<proteinExistence type="predicted"/>
<sequence>MKRIFQIFSLILVSYIAHAQVYTYPMLAKQFSTSYVTGSARMQGLGGTQSVLGADLSSIAGNAAGLGFYSRSEVGLNFALNSSQTDADYLSQSTSGTNNLFHMPNFGIVISGDYLSSSSWRGAFGIGYSRQVILTQPLNMEGTNNRSSYLDHLIQKAGDKGATGASLDNEFDPVYNTADSPEAAAYQAYLINPNAKTGGAPFERYLPNLPTQQFGYAVNSGSVSQWDISYGAAYQEHLYVGLGLHFTKLNTSQSQLWEERYAGNNFVEGFTYEEQLITTGSGISASLGVIYKLKPNLRVALNVQSPTYYDNIKEQLTGSMSPQISEIPVTGGYITNVKPVKLTPNEFTYQLVTPFRISGGMAYFFGKRGLLSADVEMLNYAGMSVASAELGPYANQQFKDKYNSQISKNYQTVLNMKVGAEFRVSSAWTVRGGAALYGSGFSSTYDSIDRNQFQVSGGLGYRSSAYYVDFAVVQRTGKDAYTPYTLKNAADYASAALTLTNTQFTLGGGIFF</sequence>
<accession>A0ABU3TUN9</accession>
<dbReference type="Proteomes" id="UP001249959">
    <property type="component" value="Unassembled WGS sequence"/>
</dbReference>
<reference evidence="1 2" key="1">
    <citation type="submission" date="2023-09" db="EMBL/GenBank/DDBJ databases">
        <title>Aquirufa genomes.</title>
        <authorList>
            <person name="Pitt A."/>
        </authorList>
    </citation>
    <scope>NUCLEOTIDE SEQUENCE [LARGE SCALE GENOMIC DNA]</scope>
    <source>
        <strain evidence="1 2">LEOWEIH-7C</strain>
    </source>
</reference>
<evidence type="ECO:0000313" key="1">
    <source>
        <dbReference type="EMBL" id="MDU0809599.1"/>
    </source>
</evidence>
<name>A0ABU3TUN9_9BACT</name>
<organism evidence="1 2">
    <name type="scientific">Aquirufa regiilacus</name>
    <dbReference type="NCBI Taxonomy" id="3024868"/>
    <lineage>
        <taxon>Bacteria</taxon>
        <taxon>Pseudomonadati</taxon>
        <taxon>Bacteroidota</taxon>
        <taxon>Cytophagia</taxon>
        <taxon>Cytophagales</taxon>
        <taxon>Flectobacillaceae</taxon>
        <taxon>Aquirufa</taxon>
    </lineage>
</organism>
<evidence type="ECO:0008006" key="3">
    <source>
        <dbReference type="Google" id="ProtNLM"/>
    </source>
</evidence>
<comment type="caution">
    <text evidence="1">The sequence shown here is derived from an EMBL/GenBank/DDBJ whole genome shotgun (WGS) entry which is preliminary data.</text>
</comment>
<dbReference type="RefSeq" id="WP_316070873.1">
    <property type="nucleotide sequence ID" value="NZ_JAVNWW010000007.1"/>
</dbReference>
<keyword evidence="2" id="KW-1185">Reference proteome</keyword>
<evidence type="ECO:0000313" key="2">
    <source>
        <dbReference type="Proteomes" id="UP001249959"/>
    </source>
</evidence>
<dbReference type="Gene3D" id="2.40.160.60">
    <property type="entry name" value="Outer membrane protein transport protein (OMPP1/FadL/TodX)"/>
    <property type="match status" value="1"/>
</dbReference>